<dbReference type="EMBL" id="JAINUF010000003">
    <property type="protein sequence ID" value="KAJ8369561.1"/>
    <property type="molecule type" value="Genomic_DNA"/>
</dbReference>
<accession>A0A9Q1FYJ3</accession>
<evidence type="ECO:0000313" key="3">
    <source>
        <dbReference type="Proteomes" id="UP001152622"/>
    </source>
</evidence>
<dbReference type="Pfam" id="PF00078">
    <property type="entry name" value="RVT_1"/>
    <property type="match status" value="1"/>
</dbReference>
<dbReference type="AlphaFoldDB" id="A0A9Q1FYJ3"/>
<evidence type="ECO:0000259" key="1">
    <source>
        <dbReference type="PROSITE" id="PS50878"/>
    </source>
</evidence>
<dbReference type="PANTHER" id="PTHR47510">
    <property type="entry name" value="REVERSE TRANSCRIPTASE DOMAIN-CONTAINING PROTEIN"/>
    <property type="match status" value="1"/>
</dbReference>
<organism evidence="2 3">
    <name type="scientific">Synaphobranchus kaupii</name>
    <name type="common">Kaup's arrowtooth eel</name>
    <dbReference type="NCBI Taxonomy" id="118154"/>
    <lineage>
        <taxon>Eukaryota</taxon>
        <taxon>Metazoa</taxon>
        <taxon>Chordata</taxon>
        <taxon>Craniata</taxon>
        <taxon>Vertebrata</taxon>
        <taxon>Euteleostomi</taxon>
        <taxon>Actinopterygii</taxon>
        <taxon>Neopterygii</taxon>
        <taxon>Teleostei</taxon>
        <taxon>Anguilliformes</taxon>
        <taxon>Synaphobranchidae</taxon>
        <taxon>Synaphobranchus</taxon>
    </lineage>
</organism>
<proteinExistence type="predicted"/>
<dbReference type="PROSITE" id="PS50878">
    <property type="entry name" value="RT_POL"/>
    <property type="match status" value="1"/>
</dbReference>
<keyword evidence="3" id="KW-1185">Reference proteome</keyword>
<name>A0A9Q1FYJ3_SYNKA</name>
<dbReference type="PANTHER" id="PTHR47510:SF3">
    <property type="entry name" value="ENDO_EXONUCLEASE_PHOSPHATASE DOMAIN-CONTAINING PROTEIN"/>
    <property type="match status" value="1"/>
</dbReference>
<dbReference type="OrthoDB" id="10037236at2759"/>
<gene>
    <name evidence="2" type="ORF">SKAU_G00095890</name>
</gene>
<comment type="caution">
    <text evidence="2">The sequence shown here is derived from an EMBL/GenBank/DDBJ whole genome shotgun (WGS) entry which is preliminary data.</text>
</comment>
<feature type="domain" description="Reverse transcriptase" evidence="1">
    <location>
        <begin position="40"/>
        <end position="235"/>
    </location>
</feature>
<evidence type="ECO:0000313" key="2">
    <source>
        <dbReference type="EMBL" id="KAJ8369561.1"/>
    </source>
</evidence>
<reference evidence="2" key="1">
    <citation type="journal article" date="2023" name="Science">
        <title>Genome structures resolve the early diversification of teleost fishes.</title>
        <authorList>
            <person name="Parey E."/>
            <person name="Louis A."/>
            <person name="Montfort J."/>
            <person name="Bouchez O."/>
            <person name="Roques C."/>
            <person name="Iampietro C."/>
            <person name="Lluch J."/>
            <person name="Castinel A."/>
            <person name="Donnadieu C."/>
            <person name="Desvignes T."/>
            <person name="Floi Bucao C."/>
            <person name="Jouanno E."/>
            <person name="Wen M."/>
            <person name="Mejri S."/>
            <person name="Dirks R."/>
            <person name="Jansen H."/>
            <person name="Henkel C."/>
            <person name="Chen W.J."/>
            <person name="Zahm M."/>
            <person name="Cabau C."/>
            <person name="Klopp C."/>
            <person name="Thompson A.W."/>
            <person name="Robinson-Rechavi M."/>
            <person name="Braasch I."/>
            <person name="Lecointre G."/>
            <person name="Bobe J."/>
            <person name="Postlethwait J.H."/>
            <person name="Berthelot C."/>
            <person name="Roest Crollius H."/>
            <person name="Guiguen Y."/>
        </authorList>
    </citation>
    <scope>NUCLEOTIDE SEQUENCE</scope>
    <source>
        <strain evidence="2">WJC10195</strain>
    </source>
</reference>
<sequence length="235" mass="26560">MEQREILRLSAYISKCIDDVVPRVNVRTFPSQKPWVNGDVRAKLRARSSAYSSGDLEALRKSRYDLRKTIRDAKRAYRDKLESNYPRHMWCVLRSITDYKGRNSSDAQPAVSLPDELNTFYVRFEASNTIPIARLAEEQDDCTLSLCMADMRRAFKRVNPRKSAGTQLVRMGNLSSSALTLSTGAPQGCVLSPLLYALFTHDCVATRSSNAFLKFADDTTILGLICNNDETAYRE</sequence>
<dbReference type="InterPro" id="IPR000477">
    <property type="entry name" value="RT_dom"/>
</dbReference>
<protein>
    <recommendedName>
        <fullName evidence="1">Reverse transcriptase domain-containing protein</fullName>
    </recommendedName>
</protein>
<dbReference type="Proteomes" id="UP001152622">
    <property type="component" value="Chromosome 3"/>
</dbReference>